<keyword evidence="2" id="KW-0472">Membrane</keyword>
<dbReference type="EMBL" id="SPPK01000002">
    <property type="protein sequence ID" value="TFU89768.1"/>
    <property type="molecule type" value="Genomic_DNA"/>
</dbReference>
<dbReference type="AlphaFoldDB" id="A0A4Y9IP86"/>
<gene>
    <name evidence="3" type="ORF">E4T88_07075</name>
</gene>
<comment type="caution">
    <text evidence="3">The sequence shown here is derived from an EMBL/GenBank/DDBJ whole genome shotgun (WGS) entry which is preliminary data.</text>
</comment>
<organism evidence="3 4">
    <name type="scientific">Dysgonomonas mossii</name>
    <dbReference type="NCBI Taxonomy" id="163665"/>
    <lineage>
        <taxon>Bacteria</taxon>
        <taxon>Pseudomonadati</taxon>
        <taxon>Bacteroidota</taxon>
        <taxon>Bacteroidia</taxon>
        <taxon>Bacteroidales</taxon>
        <taxon>Dysgonomonadaceae</taxon>
        <taxon>Dysgonomonas</taxon>
    </lineage>
</organism>
<keyword evidence="2" id="KW-0812">Transmembrane</keyword>
<dbReference type="OrthoDB" id="998001at2"/>
<evidence type="ECO:0000256" key="1">
    <source>
        <dbReference type="SAM" id="MobiDB-lite"/>
    </source>
</evidence>
<protein>
    <submittedName>
        <fullName evidence="3">DUF4834 family protein</fullName>
    </submittedName>
</protein>
<reference evidence="3 4" key="1">
    <citation type="submission" date="2019-03" db="EMBL/GenBank/DDBJ databases">
        <title>Diversity of the mouse oral microbiome.</title>
        <authorList>
            <person name="Joseph S."/>
            <person name="Aduse-Opoku J."/>
            <person name="Curtis M."/>
            <person name="Wade W."/>
            <person name="Hashim A."/>
        </authorList>
    </citation>
    <scope>NUCLEOTIDE SEQUENCE [LARGE SCALE GENOMIC DNA]</scope>
    <source>
        <strain evidence="3 4">P11</strain>
    </source>
</reference>
<evidence type="ECO:0000313" key="4">
    <source>
        <dbReference type="Proteomes" id="UP000298285"/>
    </source>
</evidence>
<feature type="region of interest" description="Disordered" evidence="1">
    <location>
        <begin position="34"/>
        <end position="68"/>
    </location>
</feature>
<accession>A0A4Y9IP86</accession>
<name>A0A4Y9IP86_9BACT</name>
<dbReference type="Proteomes" id="UP000298285">
    <property type="component" value="Unassembled WGS sequence"/>
</dbReference>
<feature type="transmembrane region" description="Helical" evidence="2">
    <location>
        <begin position="6"/>
        <end position="31"/>
    </location>
</feature>
<dbReference type="Pfam" id="PF16118">
    <property type="entry name" value="DUF4834"/>
    <property type="match status" value="1"/>
</dbReference>
<evidence type="ECO:0000256" key="2">
    <source>
        <dbReference type="SAM" id="Phobius"/>
    </source>
</evidence>
<dbReference type="InterPro" id="IPR032272">
    <property type="entry name" value="DUF4834"/>
</dbReference>
<proteinExistence type="predicted"/>
<evidence type="ECO:0000313" key="3">
    <source>
        <dbReference type="EMBL" id="TFU89768.1"/>
    </source>
</evidence>
<keyword evidence="2" id="KW-1133">Transmembrane helix</keyword>
<dbReference type="RefSeq" id="WP_135104766.1">
    <property type="nucleotide sequence ID" value="NZ_JADGKW010000002.1"/>
</dbReference>
<feature type="compositionally biased region" description="Polar residues" evidence="1">
    <location>
        <begin position="34"/>
        <end position="59"/>
    </location>
</feature>
<sequence length="83" mass="9535">MTLIFFLIFSIAILGIMFVFSLIRGVASFIFGRPSSSPFSGHRANNTYSSNNNEQYNHSSKNDQRKVFSKNEGEYVKFEEIKE</sequence>